<dbReference type="SUPFAM" id="SSF56300">
    <property type="entry name" value="Metallo-dependent phosphatases"/>
    <property type="match status" value="1"/>
</dbReference>
<feature type="domain" description="Calcineurin-like phosphoesterase" evidence="2">
    <location>
        <begin position="52"/>
        <end position="272"/>
    </location>
</feature>
<dbReference type="OrthoDB" id="9772095at2"/>
<reference evidence="3 4" key="1">
    <citation type="submission" date="2016-11" db="EMBL/GenBank/DDBJ databases">
        <authorList>
            <person name="Jaros S."/>
            <person name="Januszkiewicz K."/>
            <person name="Wedrychowicz H."/>
        </authorList>
    </citation>
    <scope>NUCLEOTIDE SEQUENCE [LARGE SCALE GENOMIC DNA]</scope>
    <source>
        <strain evidence="3 4">DSM 24787</strain>
    </source>
</reference>
<keyword evidence="1" id="KW-0732">Signal</keyword>
<dbReference type="Proteomes" id="UP000185003">
    <property type="component" value="Unassembled WGS sequence"/>
</dbReference>
<keyword evidence="4" id="KW-1185">Reference proteome</keyword>
<dbReference type="GO" id="GO:0016787">
    <property type="term" value="F:hydrolase activity"/>
    <property type="evidence" value="ECO:0007669"/>
    <property type="project" value="InterPro"/>
</dbReference>
<name>A0A1N6IXD5_9BACT</name>
<dbReference type="PROSITE" id="PS51257">
    <property type="entry name" value="PROKAR_LIPOPROTEIN"/>
    <property type="match status" value="1"/>
</dbReference>
<dbReference type="InterPro" id="IPR004843">
    <property type="entry name" value="Calcineurin-like_PHP"/>
</dbReference>
<accession>A0A1N6IXD5</accession>
<proteinExistence type="predicted"/>
<dbReference type="PANTHER" id="PTHR43143">
    <property type="entry name" value="METALLOPHOSPHOESTERASE, CALCINEURIN SUPERFAMILY"/>
    <property type="match status" value="1"/>
</dbReference>
<evidence type="ECO:0000259" key="2">
    <source>
        <dbReference type="Pfam" id="PF00149"/>
    </source>
</evidence>
<sequence>MRHAFFLAALALAGCGKKSADAGPGPVTPPENFETELNTPGTAATTAPGDFTIVVLPDTQYYLGQPQLGGTPAMFNAQISWIKNNQVAENIAYVAHLGDISEHGDNPNYAATEWKLARDAIYGLENPVSIPYGLAVGNHDQYPAGNPLTSTTNYYNKYFGVKHYEGRPYYGGNYGGNNDSHYDLFSAGGMDFIVIYLEFDDQLVNAGAMNNWAYDLLGVYASRKAIIVSHSIMGNNPVAGSNSTRGNFSGQGSSIYERLKYRSNIVMMINGHHGDNGEGYRADTFEGHTIHTFLSDYQSRPNGGGGMMRLYKFAVASREIRVKTFSPVTGVAERDGDSEFTVAF</sequence>
<gene>
    <name evidence="3" type="ORF">SAMN04488055_3432</name>
</gene>
<dbReference type="RefSeq" id="WP_074240676.1">
    <property type="nucleotide sequence ID" value="NZ_FSRA01000002.1"/>
</dbReference>
<dbReference type="Pfam" id="PF00149">
    <property type="entry name" value="Metallophos"/>
    <property type="match status" value="1"/>
</dbReference>
<evidence type="ECO:0000313" key="3">
    <source>
        <dbReference type="EMBL" id="SIO36692.1"/>
    </source>
</evidence>
<dbReference type="PANTHER" id="PTHR43143:SF5">
    <property type="entry name" value="SECRETED PROTEIN"/>
    <property type="match status" value="1"/>
</dbReference>
<dbReference type="InterPro" id="IPR029052">
    <property type="entry name" value="Metallo-depent_PP-like"/>
</dbReference>
<dbReference type="EMBL" id="FSRA01000002">
    <property type="protein sequence ID" value="SIO36692.1"/>
    <property type="molecule type" value="Genomic_DNA"/>
</dbReference>
<dbReference type="STRING" id="536979.SAMN04488055_3432"/>
<organism evidence="3 4">
    <name type="scientific">Chitinophaga niabensis</name>
    <dbReference type="NCBI Taxonomy" id="536979"/>
    <lineage>
        <taxon>Bacteria</taxon>
        <taxon>Pseudomonadati</taxon>
        <taxon>Bacteroidota</taxon>
        <taxon>Chitinophagia</taxon>
        <taxon>Chitinophagales</taxon>
        <taxon>Chitinophagaceae</taxon>
        <taxon>Chitinophaga</taxon>
    </lineage>
</organism>
<feature type="chain" id="PRO_5009936686" evidence="1">
    <location>
        <begin position="23"/>
        <end position="344"/>
    </location>
</feature>
<protein>
    <submittedName>
        <fullName evidence="3">Calcineurin-like phosphoesterase</fullName>
    </submittedName>
</protein>
<feature type="signal peptide" evidence="1">
    <location>
        <begin position="1"/>
        <end position="22"/>
    </location>
</feature>
<evidence type="ECO:0000256" key="1">
    <source>
        <dbReference type="SAM" id="SignalP"/>
    </source>
</evidence>
<dbReference type="AlphaFoldDB" id="A0A1N6IXD5"/>
<dbReference type="InterPro" id="IPR051918">
    <property type="entry name" value="STPP_CPPED1"/>
</dbReference>
<dbReference type="Gene3D" id="3.60.21.10">
    <property type="match status" value="1"/>
</dbReference>
<evidence type="ECO:0000313" key="4">
    <source>
        <dbReference type="Proteomes" id="UP000185003"/>
    </source>
</evidence>